<evidence type="ECO:0000259" key="2">
    <source>
        <dbReference type="Pfam" id="PF08450"/>
    </source>
</evidence>
<evidence type="ECO:0000256" key="1">
    <source>
        <dbReference type="ARBA" id="ARBA00022801"/>
    </source>
</evidence>
<evidence type="ECO:0000313" key="3">
    <source>
        <dbReference type="EMBL" id="SDN67027.1"/>
    </source>
</evidence>
<dbReference type="InterPro" id="IPR013658">
    <property type="entry name" value="SGL"/>
</dbReference>
<dbReference type="AlphaFoldDB" id="A0A1H0D9X5"/>
<evidence type="ECO:0000313" key="4">
    <source>
        <dbReference type="Proteomes" id="UP000198793"/>
    </source>
</evidence>
<feature type="domain" description="SMP-30/Gluconolactonase/LRE-like region" evidence="2">
    <location>
        <begin position="49"/>
        <end position="302"/>
    </location>
</feature>
<dbReference type="PANTHER" id="PTHR47572:SF4">
    <property type="entry name" value="LACTONASE DRP35"/>
    <property type="match status" value="1"/>
</dbReference>
<sequence length="319" mass="34714">MPFPLTGGVPDAGLPIADFRFETVEPEFDQLTLSNAPVEVLATGFRWIEGLVWMGDWATLLFQDLPRGRTMAWSERGRLAVWREPSGNANGQARDRQGRVVACVNLERAVVRVEHDGSVTRLATHFEGRRLNSPNDVVVKSDGSIWFTDPPYGIANDYEGERQASELPPAVYRLDPDTGELAAVSLDFQGPNGLAFSPDESRLYVAETGDQSRPEPTQVLRVLDVSGEGRSLGKPRDLAKVSPGYTDGMAVDEAGRIWSSAGDGVHCLGPDGRLLGRIHLGLTVSNLTFGGGPHLNRLFIGASHTLMAVFLNTRGARWP</sequence>
<dbReference type="SUPFAM" id="SSF63829">
    <property type="entry name" value="Calcium-dependent phosphotriesterase"/>
    <property type="match status" value="1"/>
</dbReference>
<dbReference type="EMBL" id="FNIT01000001">
    <property type="protein sequence ID" value="SDN67027.1"/>
    <property type="molecule type" value="Genomic_DNA"/>
</dbReference>
<keyword evidence="4" id="KW-1185">Reference proteome</keyword>
<dbReference type="STRING" id="1166073.SAMN05192530_101673"/>
<keyword evidence="1" id="KW-0378">Hydrolase</keyword>
<dbReference type="RefSeq" id="WP_425285129.1">
    <property type="nucleotide sequence ID" value="NZ_FNIT01000001.1"/>
</dbReference>
<dbReference type="GO" id="GO:0016787">
    <property type="term" value="F:hydrolase activity"/>
    <property type="evidence" value="ECO:0007669"/>
    <property type="project" value="UniProtKB-KW"/>
</dbReference>
<dbReference type="Pfam" id="PF08450">
    <property type="entry name" value="SGL"/>
    <property type="match status" value="1"/>
</dbReference>
<dbReference type="Gene3D" id="2.120.10.30">
    <property type="entry name" value="TolB, C-terminal domain"/>
    <property type="match status" value="1"/>
</dbReference>
<organism evidence="3 4">
    <name type="scientific">Aureimonas jatrophae</name>
    <dbReference type="NCBI Taxonomy" id="1166073"/>
    <lineage>
        <taxon>Bacteria</taxon>
        <taxon>Pseudomonadati</taxon>
        <taxon>Pseudomonadota</taxon>
        <taxon>Alphaproteobacteria</taxon>
        <taxon>Hyphomicrobiales</taxon>
        <taxon>Aurantimonadaceae</taxon>
        <taxon>Aureimonas</taxon>
    </lineage>
</organism>
<dbReference type="Proteomes" id="UP000198793">
    <property type="component" value="Unassembled WGS sequence"/>
</dbReference>
<accession>A0A1H0D9X5</accession>
<proteinExistence type="predicted"/>
<name>A0A1H0D9X5_9HYPH</name>
<dbReference type="PANTHER" id="PTHR47572">
    <property type="entry name" value="LIPOPROTEIN-RELATED"/>
    <property type="match status" value="1"/>
</dbReference>
<reference evidence="3 4" key="1">
    <citation type="submission" date="2016-10" db="EMBL/GenBank/DDBJ databases">
        <authorList>
            <person name="de Groot N.N."/>
        </authorList>
    </citation>
    <scope>NUCLEOTIDE SEQUENCE [LARGE SCALE GENOMIC DNA]</scope>
    <source>
        <strain evidence="4">L7-484,KACC 16230,DSM 25025</strain>
    </source>
</reference>
<gene>
    <name evidence="3" type="ORF">SAMN05192530_101673</name>
</gene>
<dbReference type="InterPro" id="IPR051262">
    <property type="entry name" value="SMP-30/CGR1_Lactonase"/>
</dbReference>
<protein>
    <submittedName>
        <fullName evidence="3">Gluconolactonase</fullName>
    </submittedName>
</protein>
<dbReference type="InterPro" id="IPR011042">
    <property type="entry name" value="6-blade_b-propeller_TolB-like"/>
</dbReference>